<feature type="domain" description="Thioesterase" evidence="2">
    <location>
        <begin position="5"/>
        <end position="232"/>
    </location>
</feature>
<proteinExistence type="inferred from homology"/>
<sequence>MINTKMFCIPYAGGSANTYYQWKRYITDHIELVPVELAGRGSRIRDPFYPDVDAAVEDIYQTVFRQLNDNEPYYLFGHSMGSILVYELCRKIQATGKRQPEHIFFSGRDAPSNHKVTEIVHHLPDQEFIKKVKLYGGMDERILENSALLDLFLPIMKADFKIIENYGYLSIKELIKSDISILIGKEDAFLTEEKVKMWAEETSKNCEIYAFEGGHFFLFEHPEKVAACINDIIHSNVRE</sequence>
<name>A0ABS1HCP5_9BACL</name>
<protein>
    <submittedName>
        <fullName evidence="3">Thioesterase</fullName>
    </submittedName>
</protein>
<dbReference type="InterPro" id="IPR029058">
    <property type="entry name" value="AB_hydrolase_fold"/>
</dbReference>
<dbReference type="InterPro" id="IPR012223">
    <property type="entry name" value="TEII"/>
</dbReference>
<comment type="similarity">
    <text evidence="1">Belongs to the thioesterase family.</text>
</comment>
<dbReference type="PANTHER" id="PTHR11487:SF0">
    <property type="entry name" value="S-ACYL FATTY ACID SYNTHASE THIOESTERASE, MEDIUM CHAIN"/>
    <property type="match status" value="1"/>
</dbReference>
<dbReference type="InterPro" id="IPR001031">
    <property type="entry name" value="Thioesterase"/>
</dbReference>
<dbReference type="SUPFAM" id="SSF53474">
    <property type="entry name" value="alpha/beta-Hydrolases"/>
    <property type="match status" value="1"/>
</dbReference>
<reference evidence="3 4" key="1">
    <citation type="submission" date="2020-12" db="EMBL/GenBank/DDBJ databases">
        <title>YIM B01967 draft genome.</title>
        <authorList>
            <person name="Yan X."/>
        </authorList>
    </citation>
    <scope>NUCLEOTIDE SEQUENCE [LARGE SCALE GENOMIC DNA]</scope>
    <source>
        <strain evidence="3 4">YIM B01967</strain>
    </source>
</reference>
<evidence type="ECO:0000313" key="3">
    <source>
        <dbReference type="EMBL" id="MBK3497212.1"/>
    </source>
</evidence>
<accession>A0ABS1HCP5</accession>
<dbReference type="Pfam" id="PF00975">
    <property type="entry name" value="Thioesterase"/>
    <property type="match status" value="1"/>
</dbReference>
<evidence type="ECO:0000313" key="4">
    <source>
        <dbReference type="Proteomes" id="UP000618943"/>
    </source>
</evidence>
<organism evidence="3 4">
    <name type="scientific">Viridibacillus soli</name>
    <dbReference type="NCBI Taxonomy" id="2798301"/>
    <lineage>
        <taxon>Bacteria</taxon>
        <taxon>Bacillati</taxon>
        <taxon>Bacillota</taxon>
        <taxon>Bacilli</taxon>
        <taxon>Bacillales</taxon>
        <taxon>Caryophanaceae</taxon>
        <taxon>Viridibacillus</taxon>
    </lineage>
</organism>
<keyword evidence="4" id="KW-1185">Reference proteome</keyword>
<dbReference type="EMBL" id="JAEOAH010000054">
    <property type="protein sequence ID" value="MBK3497212.1"/>
    <property type="molecule type" value="Genomic_DNA"/>
</dbReference>
<dbReference type="RefSeq" id="WP_200750517.1">
    <property type="nucleotide sequence ID" value="NZ_JAEOAH010000054.1"/>
</dbReference>
<evidence type="ECO:0000259" key="2">
    <source>
        <dbReference type="Pfam" id="PF00975"/>
    </source>
</evidence>
<dbReference type="Proteomes" id="UP000618943">
    <property type="component" value="Unassembled WGS sequence"/>
</dbReference>
<dbReference type="Gene3D" id="3.40.50.1820">
    <property type="entry name" value="alpha/beta hydrolase"/>
    <property type="match status" value="1"/>
</dbReference>
<evidence type="ECO:0000256" key="1">
    <source>
        <dbReference type="ARBA" id="ARBA00007169"/>
    </source>
</evidence>
<comment type="caution">
    <text evidence="3">The sequence shown here is derived from an EMBL/GenBank/DDBJ whole genome shotgun (WGS) entry which is preliminary data.</text>
</comment>
<gene>
    <name evidence="3" type="ORF">JFL43_20755</name>
</gene>
<dbReference type="PANTHER" id="PTHR11487">
    <property type="entry name" value="THIOESTERASE"/>
    <property type="match status" value="1"/>
</dbReference>